<dbReference type="GO" id="GO:0006424">
    <property type="term" value="P:glutamyl-tRNA aminoacylation"/>
    <property type="evidence" value="ECO:0007669"/>
    <property type="project" value="TreeGrafter"/>
</dbReference>
<keyword evidence="6 7" id="KW-0030">Aminoacyl-tRNA synthetase</keyword>
<keyword evidence="11" id="KW-1185">Reference proteome</keyword>
<evidence type="ECO:0000256" key="5">
    <source>
        <dbReference type="ARBA" id="ARBA00022917"/>
    </source>
</evidence>
<dbReference type="InterPro" id="IPR014729">
    <property type="entry name" value="Rossmann-like_a/b/a_fold"/>
</dbReference>
<evidence type="ECO:0000313" key="11">
    <source>
        <dbReference type="Proteomes" id="UP000270343"/>
    </source>
</evidence>
<organism evidence="10 11">
    <name type="scientific">Streptomyces klenkii</name>
    <dbReference type="NCBI Taxonomy" id="1420899"/>
    <lineage>
        <taxon>Bacteria</taxon>
        <taxon>Bacillati</taxon>
        <taxon>Actinomycetota</taxon>
        <taxon>Actinomycetes</taxon>
        <taxon>Kitasatosporales</taxon>
        <taxon>Streptomycetaceae</taxon>
        <taxon>Streptomyces</taxon>
    </lineage>
</organism>
<dbReference type="PANTHER" id="PTHR43311">
    <property type="entry name" value="GLUTAMATE--TRNA LIGASE"/>
    <property type="match status" value="1"/>
</dbReference>
<dbReference type="Gene3D" id="3.40.50.620">
    <property type="entry name" value="HUPs"/>
    <property type="match status" value="1"/>
</dbReference>
<evidence type="ECO:0000313" key="10">
    <source>
        <dbReference type="EMBL" id="RKN69958.1"/>
    </source>
</evidence>
<evidence type="ECO:0000256" key="2">
    <source>
        <dbReference type="ARBA" id="ARBA00022598"/>
    </source>
</evidence>
<dbReference type="Proteomes" id="UP000270343">
    <property type="component" value="Unassembled WGS sequence"/>
</dbReference>
<feature type="domain" description="Aminoacyl-tRNA synthetase class I anticodon-binding" evidence="9">
    <location>
        <begin position="507"/>
        <end position="543"/>
    </location>
</feature>
<dbReference type="InterPro" id="IPR020751">
    <property type="entry name" value="aa-tRNA-synth_I_codon-bd_sub2"/>
</dbReference>
<evidence type="ECO:0000259" key="8">
    <source>
        <dbReference type="Pfam" id="PF00749"/>
    </source>
</evidence>
<dbReference type="RefSeq" id="WP_120757438.1">
    <property type="nucleotide sequence ID" value="NZ_RBAM01000009.1"/>
</dbReference>
<dbReference type="GO" id="GO:0000049">
    <property type="term" value="F:tRNA binding"/>
    <property type="evidence" value="ECO:0007669"/>
    <property type="project" value="InterPro"/>
</dbReference>
<sequence length="556" mass="61406">MQDRDVIDSWFPADLRSCEVWEEHFAPRRLPPDAHVTRFAPSPTGSVHLGGLYVALLAQEAARRSGGTYVVRIEDTDKRREVAGAAEEFARVFGYFGLDPDEGSGRAGAWGPYVQSDREGIYLSYVRELVRTGQAYPCFCSPEVLAENAAGQQQSRSPLGYYGKWARCRGLSVERAQERIAAGEEFTVRFRCPVGLPGRVRFRDRVRGALTMLDNGNDVVILKSAEQGRRLPTYHFAHVVDDHLMRVTLVIRGEEWISSLPVHHQLHRALGFMPPQYAHIAPLMKVEGSSRRKLSKRKDPESAAAFYLTAGYPAQAVRHYLRGLANSRLADLPADRALAEPVRLEEAGTAGPMVDLGKLRSVSRDYIASLSPDEALRALSAWAGGNDPGLARVLRARPDLAVQALEIGRSGTGTPRKDLACWSEFRRAYGFFFPELHTPVGALGDARLGLPARQVAELVTDLAGSYRHAGPAEDWYAQWRDLAQRHGFAPDVRTYRADPQAYHGSVREVVNVLRVCVTGTDRSPDLFQVTRALGEAELLGRLRPLADAAAAEHAIA</sequence>
<dbReference type="Gene3D" id="1.10.10.350">
    <property type="match status" value="1"/>
</dbReference>
<evidence type="ECO:0000256" key="3">
    <source>
        <dbReference type="ARBA" id="ARBA00022741"/>
    </source>
</evidence>
<comment type="caution">
    <text evidence="10">The sequence shown here is derived from an EMBL/GenBank/DDBJ whole genome shotgun (WGS) entry which is preliminary data.</text>
</comment>
<dbReference type="GO" id="GO:0005829">
    <property type="term" value="C:cytosol"/>
    <property type="evidence" value="ECO:0007669"/>
    <property type="project" value="TreeGrafter"/>
</dbReference>
<keyword evidence="4 7" id="KW-0067">ATP-binding</keyword>
<keyword evidence="5 7" id="KW-0648">Protein biosynthesis</keyword>
<evidence type="ECO:0000259" key="9">
    <source>
        <dbReference type="Pfam" id="PF19269"/>
    </source>
</evidence>
<keyword evidence="3 7" id="KW-0547">Nucleotide-binding</keyword>
<dbReference type="GO" id="GO:0005524">
    <property type="term" value="F:ATP binding"/>
    <property type="evidence" value="ECO:0007669"/>
    <property type="project" value="UniProtKB-KW"/>
</dbReference>
<dbReference type="AlphaFoldDB" id="A0A3B0BC38"/>
<protein>
    <submittedName>
        <fullName evidence="10">Glutamate--tRNA ligase</fullName>
    </submittedName>
</protein>
<dbReference type="OrthoDB" id="9807503at2"/>
<proteinExistence type="inferred from homology"/>
<dbReference type="Pfam" id="PF19269">
    <property type="entry name" value="Anticodon_2"/>
    <property type="match status" value="1"/>
</dbReference>
<dbReference type="InterPro" id="IPR020058">
    <property type="entry name" value="Glu/Gln-tRNA-synth_Ib_cat-dom"/>
</dbReference>
<dbReference type="Pfam" id="PF00749">
    <property type="entry name" value="tRNA-synt_1c"/>
    <property type="match status" value="1"/>
</dbReference>
<dbReference type="InterPro" id="IPR049940">
    <property type="entry name" value="GluQ/Sye"/>
</dbReference>
<dbReference type="SUPFAM" id="SSF52374">
    <property type="entry name" value="Nucleotidylyl transferase"/>
    <property type="match status" value="1"/>
</dbReference>
<dbReference type="SUPFAM" id="SSF48163">
    <property type="entry name" value="An anticodon-binding domain of class I aminoacyl-tRNA synthetases"/>
    <property type="match status" value="1"/>
</dbReference>
<keyword evidence="2 7" id="KW-0436">Ligase</keyword>
<dbReference type="InterPro" id="IPR008925">
    <property type="entry name" value="aa_tRNA-synth_I_cd-bd_sf"/>
</dbReference>
<evidence type="ECO:0000256" key="1">
    <source>
        <dbReference type="ARBA" id="ARBA00007894"/>
    </source>
</evidence>
<gene>
    <name evidence="10" type="ORF">D7231_23245</name>
</gene>
<name>A0A3B0BC38_9ACTN</name>
<feature type="domain" description="Glutamyl/glutaminyl-tRNA synthetase class Ib catalytic" evidence="8">
    <location>
        <begin position="36"/>
        <end position="324"/>
    </location>
</feature>
<dbReference type="GO" id="GO:0004818">
    <property type="term" value="F:glutamate-tRNA ligase activity"/>
    <property type="evidence" value="ECO:0007669"/>
    <property type="project" value="TreeGrafter"/>
</dbReference>
<dbReference type="InterPro" id="IPR045462">
    <property type="entry name" value="aa-tRNA-synth_I_cd-bd"/>
</dbReference>
<dbReference type="EMBL" id="RBAM01000009">
    <property type="protein sequence ID" value="RKN69958.1"/>
    <property type="molecule type" value="Genomic_DNA"/>
</dbReference>
<reference evidence="10 11" key="1">
    <citation type="journal article" date="2015" name="Antonie Van Leeuwenhoek">
        <title>Streptomyces klenkii sp. nov., isolated from deep marine sediment.</title>
        <authorList>
            <person name="Veyisoglu A."/>
            <person name="Sahin N."/>
        </authorList>
    </citation>
    <scope>NUCLEOTIDE SEQUENCE [LARGE SCALE GENOMIC DNA]</scope>
    <source>
        <strain evidence="10 11">KCTC 29202</strain>
    </source>
</reference>
<dbReference type="PRINTS" id="PR00987">
    <property type="entry name" value="TRNASYNTHGLU"/>
</dbReference>
<evidence type="ECO:0000256" key="6">
    <source>
        <dbReference type="ARBA" id="ARBA00023146"/>
    </source>
</evidence>
<dbReference type="PANTHER" id="PTHR43311:SF2">
    <property type="entry name" value="GLUTAMATE--TRNA LIGASE, MITOCHONDRIAL-RELATED"/>
    <property type="match status" value="1"/>
</dbReference>
<evidence type="ECO:0000256" key="4">
    <source>
        <dbReference type="ARBA" id="ARBA00022840"/>
    </source>
</evidence>
<evidence type="ECO:0000256" key="7">
    <source>
        <dbReference type="RuleBase" id="RU363037"/>
    </source>
</evidence>
<accession>A0A3B0BC38</accession>
<comment type="similarity">
    <text evidence="1">Belongs to the class-I aminoacyl-tRNA synthetase family. Glutamate--tRNA ligase type 1 subfamily.</text>
</comment>
<dbReference type="InterPro" id="IPR000924">
    <property type="entry name" value="Glu/Gln-tRNA-synth"/>
</dbReference>